<dbReference type="InterPro" id="IPR002797">
    <property type="entry name" value="Polysacc_synth"/>
</dbReference>
<dbReference type="PANTHER" id="PTHR30250:SF11">
    <property type="entry name" value="O-ANTIGEN TRANSPORTER-RELATED"/>
    <property type="match status" value="1"/>
</dbReference>
<feature type="transmembrane region" description="Helical" evidence="6">
    <location>
        <begin position="112"/>
        <end position="130"/>
    </location>
</feature>
<name>A0A975U9X2_9VIBR</name>
<dbReference type="InterPro" id="IPR050833">
    <property type="entry name" value="Poly_Biosynth_Transport"/>
</dbReference>
<gene>
    <name evidence="7" type="ORF">KNV97_17840</name>
</gene>
<keyword evidence="2" id="KW-1003">Cell membrane</keyword>
<dbReference type="Proteomes" id="UP000694232">
    <property type="component" value="Chromosome 1"/>
</dbReference>
<evidence type="ECO:0000313" key="8">
    <source>
        <dbReference type="Proteomes" id="UP000694232"/>
    </source>
</evidence>
<feature type="transmembrane region" description="Helical" evidence="6">
    <location>
        <begin position="290"/>
        <end position="315"/>
    </location>
</feature>
<organism evidence="7 8">
    <name type="scientific">Vibrio ostreae</name>
    <dbReference type="NCBI Taxonomy" id="2841925"/>
    <lineage>
        <taxon>Bacteria</taxon>
        <taxon>Pseudomonadati</taxon>
        <taxon>Pseudomonadota</taxon>
        <taxon>Gammaproteobacteria</taxon>
        <taxon>Vibrionales</taxon>
        <taxon>Vibrionaceae</taxon>
        <taxon>Vibrio</taxon>
    </lineage>
</organism>
<feature type="transmembrane region" description="Helical" evidence="6">
    <location>
        <begin position="171"/>
        <end position="190"/>
    </location>
</feature>
<comment type="subcellular location">
    <subcellularLocation>
        <location evidence="1">Cell membrane</location>
        <topology evidence="1">Multi-pass membrane protein</topology>
    </subcellularLocation>
</comment>
<keyword evidence="5 6" id="KW-0472">Membrane</keyword>
<dbReference type="PANTHER" id="PTHR30250">
    <property type="entry name" value="PST FAMILY PREDICTED COLANIC ACID TRANSPORTER"/>
    <property type="match status" value="1"/>
</dbReference>
<evidence type="ECO:0000256" key="6">
    <source>
        <dbReference type="SAM" id="Phobius"/>
    </source>
</evidence>
<accession>A0A975U9X2</accession>
<dbReference type="RefSeq" id="WP_218562478.1">
    <property type="nucleotide sequence ID" value="NZ_CP076643.1"/>
</dbReference>
<dbReference type="GO" id="GO:0005886">
    <property type="term" value="C:plasma membrane"/>
    <property type="evidence" value="ECO:0007669"/>
    <property type="project" value="UniProtKB-SubCell"/>
</dbReference>
<dbReference type="EMBL" id="CP076643">
    <property type="protein sequence ID" value="QXO17241.1"/>
    <property type="molecule type" value="Genomic_DNA"/>
</dbReference>
<proteinExistence type="predicted"/>
<keyword evidence="8" id="KW-1185">Reference proteome</keyword>
<feature type="transmembrane region" description="Helical" evidence="6">
    <location>
        <begin position="7"/>
        <end position="27"/>
    </location>
</feature>
<reference evidence="7" key="1">
    <citation type="submission" date="2021-06" db="EMBL/GenBank/DDBJ databases">
        <title>Vibrio nov. sp., novel gut bacterium isolated from Yellow Sea oyster.</title>
        <authorList>
            <person name="Muhammad N."/>
            <person name="Nguyen T.H."/>
            <person name="Lee Y.-J."/>
            <person name="Ko J."/>
            <person name="Kim S.-G."/>
        </authorList>
    </citation>
    <scope>NUCLEOTIDE SEQUENCE</scope>
    <source>
        <strain evidence="7">OG9-811</strain>
    </source>
</reference>
<evidence type="ECO:0000256" key="4">
    <source>
        <dbReference type="ARBA" id="ARBA00022989"/>
    </source>
</evidence>
<dbReference type="Pfam" id="PF01943">
    <property type="entry name" value="Polysacc_synt"/>
    <property type="match status" value="1"/>
</dbReference>
<evidence type="ECO:0000256" key="3">
    <source>
        <dbReference type="ARBA" id="ARBA00022692"/>
    </source>
</evidence>
<keyword evidence="4 6" id="KW-1133">Transmembrane helix</keyword>
<protein>
    <submittedName>
        <fullName evidence="7">Oligosaccharide flippase family protein</fullName>
    </submittedName>
</protein>
<evidence type="ECO:0000256" key="5">
    <source>
        <dbReference type="ARBA" id="ARBA00023136"/>
    </source>
</evidence>
<evidence type="ECO:0000256" key="2">
    <source>
        <dbReference type="ARBA" id="ARBA00022475"/>
    </source>
</evidence>
<keyword evidence="3 6" id="KW-0812">Transmembrane</keyword>
<feature type="transmembrane region" description="Helical" evidence="6">
    <location>
        <begin position="211"/>
        <end position="228"/>
    </location>
</feature>
<sequence>MNKKKLGAHFLGPSITAFLSFITLPILSNYFSIDDIGKFSMLQLAVNLSLVIFSIGLHQSFVREYYECGKKGSLTLSMVLVPISLFFITILFSKILNVSYSHYLFEIESDILDLFVSICLFSGLWIHLTNHILRMQERVNSYAVMLFLPKLLTLLSTLTLVFYFKRSDFQGLIYCALVSYFCSMLFCLFLNKGALMYALSEGFDRKITSNMIRFGSPLVLGGLAFWLLTAMDKVFIKQLSSYSELGYYSMAANFTAIIALFSTVFLNIWNPLVYKWVAEKTGLVKFTNSMDLVFIAILCLWSLSGVFSWIIPLVLPEELKKVETIFLLLIGGPILKLFF</sequence>
<evidence type="ECO:0000313" key="7">
    <source>
        <dbReference type="EMBL" id="QXO17241.1"/>
    </source>
</evidence>
<feature type="transmembrane region" description="Helical" evidence="6">
    <location>
        <begin position="248"/>
        <end position="269"/>
    </location>
</feature>
<feature type="transmembrane region" description="Helical" evidence="6">
    <location>
        <begin position="142"/>
        <end position="165"/>
    </location>
</feature>
<feature type="transmembrane region" description="Helical" evidence="6">
    <location>
        <begin position="39"/>
        <end position="62"/>
    </location>
</feature>
<feature type="transmembrane region" description="Helical" evidence="6">
    <location>
        <begin position="74"/>
        <end position="92"/>
    </location>
</feature>
<dbReference type="KEGG" id="vos:KNV97_17840"/>
<dbReference type="AlphaFoldDB" id="A0A975U9X2"/>
<evidence type="ECO:0000256" key="1">
    <source>
        <dbReference type="ARBA" id="ARBA00004651"/>
    </source>
</evidence>